<evidence type="ECO:0000256" key="1">
    <source>
        <dbReference type="ARBA" id="ARBA00001947"/>
    </source>
</evidence>
<comment type="similarity">
    <text evidence="2">Belongs to the metallo-beta-lactamase superfamily. Glyoxalase II family.</text>
</comment>
<evidence type="ECO:0000313" key="7">
    <source>
        <dbReference type="EMBL" id="CAE8707246.1"/>
    </source>
</evidence>
<keyword evidence="4" id="KW-0378">Hydrolase</keyword>
<dbReference type="PANTHER" id="PTHR43705:SF1">
    <property type="entry name" value="HYDROXYACYLGLUTATHIONE HYDROLASE GLOB"/>
    <property type="match status" value="1"/>
</dbReference>
<evidence type="ECO:0000256" key="3">
    <source>
        <dbReference type="ARBA" id="ARBA00022723"/>
    </source>
</evidence>
<sequence>MLRGARRVIVASAAGRFLSGRHISADRLVSLRPAISSSTSARPQISRGLATMVHSKSMGASAAESALQQFGLEVELVPCMSDNYCPLIHHAASGATIVVDTPDADAIKQALKRRGWTPTHILNTHHHDDHVGGNLALKAAFPDVKIVGPKEQAFNYPGPYPPKGLEREVIPGLDRAVSEGDVVLCGALRGRVLEVGGHTAGHIVYFFEE</sequence>
<protein>
    <recommendedName>
        <fullName evidence="6">Metallo-beta-lactamase domain-containing protein</fullName>
    </recommendedName>
</protein>
<dbReference type="PANTHER" id="PTHR43705">
    <property type="entry name" value="HYDROXYACYLGLUTATHIONE HYDROLASE"/>
    <property type="match status" value="1"/>
</dbReference>
<evidence type="ECO:0000256" key="2">
    <source>
        <dbReference type="ARBA" id="ARBA00006759"/>
    </source>
</evidence>
<dbReference type="InterPro" id="IPR036866">
    <property type="entry name" value="RibonucZ/Hydroxyglut_hydro"/>
</dbReference>
<evidence type="ECO:0000256" key="4">
    <source>
        <dbReference type="ARBA" id="ARBA00022801"/>
    </source>
</evidence>
<keyword evidence="3" id="KW-0479">Metal-binding</keyword>
<feature type="domain" description="Metallo-beta-lactamase" evidence="6">
    <location>
        <begin position="82"/>
        <end position="209"/>
    </location>
</feature>
<dbReference type="InterPro" id="IPR001279">
    <property type="entry name" value="Metallo-B-lactamas"/>
</dbReference>
<comment type="caution">
    <text evidence="7">The sequence shown here is derived from an EMBL/GenBank/DDBJ whole genome shotgun (WGS) entry which is preliminary data.</text>
</comment>
<gene>
    <name evidence="7" type="ORF">PGLA2088_LOCUS34442</name>
</gene>
<dbReference type="EMBL" id="CAJNNW010031351">
    <property type="protein sequence ID" value="CAE8707246.1"/>
    <property type="molecule type" value="Genomic_DNA"/>
</dbReference>
<accession>A0A813KHF0</accession>
<feature type="non-terminal residue" evidence="7">
    <location>
        <position position="209"/>
    </location>
</feature>
<reference evidence="7" key="1">
    <citation type="submission" date="2021-02" db="EMBL/GenBank/DDBJ databases">
        <authorList>
            <person name="Dougan E. K."/>
            <person name="Rhodes N."/>
            <person name="Thang M."/>
            <person name="Chan C."/>
        </authorList>
    </citation>
    <scope>NUCLEOTIDE SEQUENCE</scope>
</reference>
<dbReference type="CDD" id="cd07723">
    <property type="entry name" value="hydroxyacylglutathione_hydrolase_MBL-fold"/>
    <property type="match status" value="1"/>
</dbReference>
<dbReference type="InterPro" id="IPR050110">
    <property type="entry name" value="Glyoxalase_II_hydrolase"/>
</dbReference>
<dbReference type="GO" id="GO:0016787">
    <property type="term" value="F:hydrolase activity"/>
    <property type="evidence" value="ECO:0007669"/>
    <property type="project" value="UniProtKB-KW"/>
</dbReference>
<keyword evidence="5" id="KW-0862">Zinc</keyword>
<dbReference type="InterPro" id="IPR035680">
    <property type="entry name" value="Clx_II_MBL"/>
</dbReference>
<organism evidence="7 8">
    <name type="scientific">Polarella glacialis</name>
    <name type="common">Dinoflagellate</name>
    <dbReference type="NCBI Taxonomy" id="89957"/>
    <lineage>
        <taxon>Eukaryota</taxon>
        <taxon>Sar</taxon>
        <taxon>Alveolata</taxon>
        <taxon>Dinophyceae</taxon>
        <taxon>Suessiales</taxon>
        <taxon>Suessiaceae</taxon>
        <taxon>Polarella</taxon>
    </lineage>
</organism>
<evidence type="ECO:0000256" key="5">
    <source>
        <dbReference type="ARBA" id="ARBA00022833"/>
    </source>
</evidence>
<proteinExistence type="inferred from homology"/>
<dbReference type="SUPFAM" id="SSF56281">
    <property type="entry name" value="Metallo-hydrolase/oxidoreductase"/>
    <property type="match status" value="1"/>
</dbReference>
<dbReference type="AlphaFoldDB" id="A0A813KHF0"/>
<dbReference type="Pfam" id="PF00753">
    <property type="entry name" value="Lactamase_B"/>
    <property type="match status" value="1"/>
</dbReference>
<dbReference type="Gene3D" id="3.60.15.10">
    <property type="entry name" value="Ribonuclease Z/Hydroxyacylglutathione hydrolase-like"/>
    <property type="match status" value="1"/>
</dbReference>
<evidence type="ECO:0000313" key="8">
    <source>
        <dbReference type="Proteomes" id="UP000626109"/>
    </source>
</evidence>
<comment type="cofactor">
    <cofactor evidence="1">
        <name>Zn(2+)</name>
        <dbReference type="ChEBI" id="CHEBI:29105"/>
    </cofactor>
</comment>
<name>A0A813KHF0_POLGL</name>
<evidence type="ECO:0000259" key="6">
    <source>
        <dbReference type="SMART" id="SM00849"/>
    </source>
</evidence>
<dbReference type="Proteomes" id="UP000626109">
    <property type="component" value="Unassembled WGS sequence"/>
</dbReference>
<dbReference type="SMART" id="SM00849">
    <property type="entry name" value="Lactamase_B"/>
    <property type="match status" value="1"/>
</dbReference>
<dbReference type="GO" id="GO:0046872">
    <property type="term" value="F:metal ion binding"/>
    <property type="evidence" value="ECO:0007669"/>
    <property type="project" value="UniProtKB-KW"/>
</dbReference>